<dbReference type="Gene3D" id="3.40.50.720">
    <property type="entry name" value="NAD(P)-binding Rossmann-like Domain"/>
    <property type="match status" value="1"/>
</dbReference>
<feature type="transmembrane region" description="Helical" evidence="1">
    <location>
        <begin position="51"/>
        <end position="72"/>
    </location>
</feature>
<feature type="non-terminal residue" evidence="2">
    <location>
        <position position="302"/>
    </location>
</feature>
<organism evidence="2 3">
    <name type="scientific">Methylobacterium gossipiicola</name>
    <dbReference type="NCBI Taxonomy" id="582675"/>
    <lineage>
        <taxon>Bacteria</taxon>
        <taxon>Pseudomonadati</taxon>
        <taxon>Pseudomonadota</taxon>
        <taxon>Alphaproteobacteria</taxon>
        <taxon>Hyphomicrobiales</taxon>
        <taxon>Methylobacteriaceae</taxon>
        <taxon>Methylobacterium</taxon>
    </lineage>
</organism>
<accession>A0A1I2V0N1</accession>
<protein>
    <submittedName>
        <fullName evidence="2">CoA-binding domain-containing protein</fullName>
    </submittedName>
</protein>
<feature type="transmembrane region" description="Helical" evidence="1">
    <location>
        <begin position="109"/>
        <end position="126"/>
    </location>
</feature>
<dbReference type="Pfam" id="PF13727">
    <property type="entry name" value="CoA_binding_3"/>
    <property type="match status" value="1"/>
</dbReference>
<keyword evidence="1" id="KW-1133">Transmembrane helix</keyword>
<name>A0A1I2V0N1_9HYPH</name>
<keyword evidence="1" id="KW-0812">Transmembrane</keyword>
<dbReference type="InterPro" id="IPR036291">
    <property type="entry name" value="NAD(P)-bd_dom_sf"/>
</dbReference>
<keyword evidence="1" id="KW-0472">Membrane</keyword>
<sequence>MSAFDVRDLLQAASRTDGQAVAPPTPQRVSARRNETISPVVLADSVRIGEFVLILGLGVAVRSLFPACAAAVSFSHLVAAASVAVLAVVLFQMADAYRIDAVRSFPRTGLRVGLAWTATLLTAGAYRALSGAADPCGLSWLVTLYGLGLGLLLAGRFALSRIIAAQTREGRFDRRTAIVGGGAIAEDLIRALDAQPDSGIRIVGVFDDRGDQRSDAVVAGYPKLGTVDDLVAYARATRLDLIVFTIPVTAEDRILQMLAKLWVLPIDIRLSAQASKLRLRPRAYSYLGSVPVLDVFDRPMAD</sequence>
<dbReference type="STRING" id="582675.SAMN05192565_1121"/>
<dbReference type="SUPFAM" id="SSF51735">
    <property type="entry name" value="NAD(P)-binding Rossmann-fold domains"/>
    <property type="match status" value="1"/>
</dbReference>
<feature type="transmembrane region" description="Helical" evidence="1">
    <location>
        <begin position="78"/>
        <end position="97"/>
    </location>
</feature>
<dbReference type="Proteomes" id="UP000199229">
    <property type="component" value="Unassembled WGS sequence"/>
</dbReference>
<gene>
    <name evidence="2" type="ORF">SAMN05192565_1121</name>
</gene>
<feature type="transmembrane region" description="Helical" evidence="1">
    <location>
        <begin position="138"/>
        <end position="159"/>
    </location>
</feature>
<evidence type="ECO:0000256" key="1">
    <source>
        <dbReference type="SAM" id="Phobius"/>
    </source>
</evidence>
<dbReference type="EMBL" id="FOPM01000012">
    <property type="protein sequence ID" value="SFG80726.1"/>
    <property type="molecule type" value="Genomic_DNA"/>
</dbReference>
<proteinExistence type="predicted"/>
<dbReference type="AlphaFoldDB" id="A0A1I2V0N1"/>
<evidence type="ECO:0000313" key="3">
    <source>
        <dbReference type="Proteomes" id="UP000199229"/>
    </source>
</evidence>
<keyword evidence="3" id="KW-1185">Reference proteome</keyword>
<reference evidence="3" key="1">
    <citation type="submission" date="2016-10" db="EMBL/GenBank/DDBJ databases">
        <authorList>
            <person name="Varghese N."/>
            <person name="Submissions S."/>
        </authorList>
    </citation>
    <scope>NUCLEOTIDE SEQUENCE [LARGE SCALE GENOMIC DNA]</scope>
    <source>
        <strain evidence="3">Gh-105</strain>
    </source>
</reference>
<evidence type="ECO:0000313" key="2">
    <source>
        <dbReference type="EMBL" id="SFG80726.1"/>
    </source>
</evidence>